<keyword evidence="1" id="KW-1185">Reference proteome</keyword>
<dbReference type="AlphaFoldDB" id="A0A0M3IWE7"/>
<organism evidence="1 2">
    <name type="scientific">Ascaris lumbricoides</name>
    <name type="common">Giant roundworm</name>
    <dbReference type="NCBI Taxonomy" id="6252"/>
    <lineage>
        <taxon>Eukaryota</taxon>
        <taxon>Metazoa</taxon>
        <taxon>Ecdysozoa</taxon>
        <taxon>Nematoda</taxon>
        <taxon>Chromadorea</taxon>
        <taxon>Rhabditida</taxon>
        <taxon>Spirurina</taxon>
        <taxon>Ascaridomorpha</taxon>
        <taxon>Ascaridoidea</taxon>
        <taxon>Ascarididae</taxon>
        <taxon>Ascaris</taxon>
    </lineage>
</organism>
<protein>
    <submittedName>
        <fullName evidence="2">Uncharacterized protein</fullName>
    </submittedName>
</protein>
<proteinExistence type="predicted"/>
<evidence type="ECO:0000313" key="2">
    <source>
        <dbReference type="WBParaSite" id="ALUE_0002307501-mRNA-1"/>
    </source>
</evidence>
<evidence type="ECO:0000313" key="1">
    <source>
        <dbReference type="Proteomes" id="UP000036681"/>
    </source>
</evidence>
<dbReference type="WBParaSite" id="ALUE_0002307501-mRNA-1">
    <property type="protein sequence ID" value="ALUE_0002307501-mRNA-1"/>
    <property type="gene ID" value="ALUE_0002307501"/>
</dbReference>
<name>A0A0M3IWE7_ASCLU</name>
<sequence length="85" mass="10114">MEFLQVYSTVQHIDHFCGITHKNISFLQEVLFIDCRALYKEYILTFLSNIYLFKKTKFIKLKNFIDSPINSNEKGTYINDITQIL</sequence>
<reference evidence="2" key="1">
    <citation type="submission" date="2017-02" db="UniProtKB">
        <authorList>
            <consortium name="WormBaseParasite"/>
        </authorList>
    </citation>
    <scope>IDENTIFICATION</scope>
</reference>
<dbReference type="Proteomes" id="UP000036681">
    <property type="component" value="Unplaced"/>
</dbReference>
<accession>A0A0M3IWE7</accession>